<dbReference type="Proteomes" id="UP000199520">
    <property type="component" value="Unassembled WGS sequence"/>
</dbReference>
<keyword evidence="2" id="KW-1185">Reference proteome</keyword>
<dbReference type="OrthoDB" id="1625601at2"/>
<name>A0A1I4N139_9FIRM</name>
<reference evidence="2" key="1">
    <citation type="submission" date="2016-10" db="EMBL/GenBank/DDBJ databases">
        <authorList>
            <person name="Varghese N."/>
            <person name="Submissions S."/>
        </authorList>
    </citation>
    <scope>NUCLEOTIDE SEQUENCE [LARGE SCALE GENOMIC DNA]</scope>
    <source>
        <strain evidence="2">DSM 13327</strain>
    </source>
</reference>
<accession>A0A1I4N139</accession>
<gene>
    <name evidence="1" type="ORF">SAMN04490355_104016</name>
</gene>
<evidence type="ECO:0000313" key="1">
    <source>
        <dbReference type="EMBL" id="SFM09085.1"/>
    </source>
</evidence>
<protein>
    <submittedName>
        <fullName evidence="1">Uncharacterized protein</fullName>
    </submittedName>
</protein>
<dbReference type="STRING" id="1123291.SAMN04490355_104016"/>
<dbReference type="EMBL" id="FOTS01000040">
    <property type="protein sequence ID" value="SFM09085.1"/>
    <property type="molecule type" value="Genomic_DNA"/>
</dbReference>
<dbReference type="PROSITE" id="PS51257">
    <property type="entry name" value="PROKAR_LIPOPROTEIN"/>
    <property type="match status" value="1"/>
</dbReference>
<dbReference type="AlphaFoldDB" id="A0A1I4N139"/>
<organism evidence="1 2">
    <name type="scientific">Pelosinus propionicus DSM 13327</name>
    <dbReference type="NCBI Taxonomy" id="1123291"/>
    <lineage>
        <taxon>Bacteria</taxon>
        <taxon>Bacillati</taxon>
        <taxon>Bacillota</taxon>
        <taxon>Negativicutes</taxon>
        <taxon>Selenomonadales</taxon>
        <taxon>Sporomusaceae</taxon>
        <taxon>Pelosinus</taxon>
    </lineage>
</organism>
<proteinExistence type="predicted"/>
<sequence length="119" mass="13239">MFKRKAIHAMIFIFIFLLILGCSNSKKEEPASKEMILNPTIVTVDIVDVETVSSVAKTQDVPALLKLAKDKKIFITQNPVKVLASTDKTFKGLYFITVLEGEHVNDTGFVFSSTLSNMK</sequence>
<evidence type="ECO:0000313" key="2">
    <source>
        <dbReference type="Proteomes" id="UP000199520"/>
    </source>
</evidence>
<dbReference type="RefSeq" id="WP_090940775.1">
    <property type="nucleotide sequence ID" value="NZ_FOTS01000040.1"/>
</dbReference>